<proteinExistence type="predicted"/>
<sequence>MTMTGLLAITLAVGPTACASDGEVAITVLAADFGQRAAIPTSEFWDDFTARFEEENPGITVEVELVPWENADTVLAERVAAGEPPDIAQTGSFAEYAADELLYSASDLLPLTTQADFHMPLVRAAEYRWEQYGIPFVSSTPRLFVNLDLLERAGVEEPPGDWSELLGAARALRDAGVSIPYALQFGPDGVHEEALVWMLGAGGGYTDNGDHYAVDSAENIEALEWLRDNLVAEGLTGPPPAELDRATSYGGFFAGEVGMMMGHPAMLVAMEQAGVDYAHVPFPSRDGGPGVPTGISDWLIAFREHGHEDEVGAFLEFLYRPENHALSSGRHGTIPTTVSASQLLLEDEDHRHLWEFVDQMPRAELQPLNKHSWPAVRGLLLEHLNRAVGPDGDPAAVLAEIQALAEEESGADGGAGAGSEGDG</sequence>
<feature type="signal peptide" evidence="1">
    <location>
        <begin position="1"/>
        <end position="19"/>
    </location>
</feature>
<dbReference type="PANTHER" id="PTHR43649:SF30">
    <property type="entry name" value="ABC TRANSPORTER SUBSTRATE-BINDING PROTEIN"/>
    <property type="match status" value="1"/>
</dbReference>
<organism evidence="2 3">
    <name type="scientific">Streptomyces calidiresistens</name>
    <dbReference type="NCBI Taxonomy" id="1485586"/>
    <lineage>
        <taxon>Bacteria</taxon>
        <taxon>Bacillati</taxon>
        <taxon>Actinomycetota</taxon>
        <taxon>Actinomycetes</taxon>
        <taxon>Kitasatosporales</taxon>
        <taxon>Streptomycetaceae</taxon>
        <taxon>Streptomyces</taxon>
    </lineage>
</organism>
<dbReference type="Proteomes" id="UP000530234">
    <property type="component" value="Unassembled WGS sequence"/>
</dbReference>
<comment type="caution">
    <text evidence="2">The sequence shown here is derived from an EMBL/GenBank/DDBJ whole genome shotgun (WGS) entry which is preliminary data.</text>
</comment>
<dbReference type="SUPFAM" id="SSF53850">
    <property type="entry name" value="Periplasmic binding protein-like II"/>
    <property type="match status" value="1"/>
</dbReference>
<dbReference type="AlphaFoldDB" id="A0A7W3T349"/>
<keyword evidence="3" id="KW-1185">Reference proteome</keyword>
<feature type="chain" id="PRO_5030507536" evidence="1">
    <location>
        <begin position="20"/>
        <end position="423"/>
    </location>
</feature>
<dbReference type="InterPro" id="IPR006059">
    <property type="entry name" value="SBP"/>
</dbReference>
<name>A0A7W3T349_9ACTN</name>
<accession>A0A7W3T349</accession>
<dbReference type="InterPro" id="IPR050490">
    <property type="entry name" value="Bact_solute-bd_prot1"/>
</dbReference>
<dbReference type="Pfam" id="PF01547">
    <property type="entry name" value="SBP_bac_1"/>
    <property type="match status" value="1"/>
</dbReference>
<evidence type="ECO:0000256" key="1">
    <source>
        <dbReference type="SAM" id="SignalP"/>
    </source>
</evidence>
<reference evidence="3" key="1">
    <citation type="submission" date="2019-10" db="EMBL/GenBank/DDBJ databases">
        <title>Streptomyces sp. nov., a novel actinobacterium isolated from alkaline environment.</title>
        <authorList>
            <person name="Golinska P."/>
        </authorList>
    </citation>
    <scope>NUCLEOTIDE SEQUENCE [LARGE SCALE GENOMIC DNA]</scope>
    <source>
        <strain evidence="3">DSM 42108</strain>
    </source>
</reference>
<keyword evidence="1" id="KW-0732">Signal</keyword>
<evidence type="ECO:0000313" key="2">
    <source>
        <dbReference type="EMBL" id="MBB0230057.1"/>
    </source>
</evidence>
<dbReference type="EMBL" id="VKHS01000211">
    <property type="protein sequence ID" value="MBB0230057.1"/>
    <property type="molecule type" value="Genomic_DNA"/>
</dbReference>
<dbReference type="Gene3D" id="3.40.190.10">
    <property type="entry name" value="Periplasmic binding protein-like II"/>
    <property type="match status" value="1"/>
</dbReference>
<evidence type="ECO:0000313" key="3">
    <source>
        <dbReference type="Proteomes" id="UP000530234"/>
    </source>
</evidence>
<dbReference type="PANTHER" id="PTHR43649">
    <property type="entry name" value="ARABINOSE-BINDING PROTEIN-RELATED"/>
    <property type="match status" value="1"/>
</dbReference>
<gene>
    <name evidence="2" type="ORF">FOE67_11130</name>
</gene>
<protein>
    <submittedName>
        <fullName evidence="2">Extracellular solute-binding protein</fullName>
    </submittedName>
</protein>